<organism evidence="2 3">
    <name type="scientific">Ahrensia kielensis</name>
    <dbReference type="NCBI Taxonomy" id="76980"/>
    <lineage>
        <taxon>Bacteria</taxon>
        <taxon>Pseudomonadati</taxon>
        <taxon>Pseudomonadota</taxon>
        <taxon>Alphaproteobacteria</taxon>
        <taxon>Hyphomicrobiales</taxon>
        <taxon>Ahrensiaceae</taxon>
        <taxon>Ahrensia</taxon>
    </lineage>
</organism>
<gene>
    <name evidence="2" type="ORF">WNY59_10350</name>
</gene>
<proteinExistence type="predicted"/>
<dbReference type="Proteomes" id="UP001477870">
    <property type="component" value="Unassembled WGS sequence"/>
</dbReference>
<protein>
    <recommendedName>
        <fullName evidence="1">HPr kinase/phosphorylase C-terminal domain-containing protein</fullName>
    </recommendedName>
</protein>
<reference evidence="2 3" key="1">
    <citation type="submission" date="2024-03" db="EMBL/GenBank/DDBJ databases">
        <title>Community enrichment and isolation of bacterial strains for fucoidan degradation.</title>
        <authorList>
            <person name="Sichert A."/>
        </authorList>
    </citation>
    <scope>NUCLEOTIDE SEQUENCE [LARGE SCALE GENOMIC DNA]</scope>
    <source>
        <strain evidence="2 3">AS62</strain>
    </source>
</reference>
<keyword evidence="3" id="KW-1185">Reference proteome</keyword>
<dbReference type="InterPro" id="IPR011104">
    <property type="entry name" value="Hpr_kin/Pase_C"/>
</dbReference>
<dbReference type="SUPFAM" id="SSF53795">
    <property type="entry name" value="PEP carboxykinase-like"/>
    <property type="match status" value="1"/>
</dbReference>
<dbReference type="RefSeq" id="WP_342848381.1">
    <property type="nucleotide sequence ID" value="NZ_JBBMQO010000005.1"/>
</dbReference>
<sequence>MTASPKNIHANLIDIDAKGVLIKGEAGSGKTTLMLHLYRRCLSAGVPVHIISDDQTLLEEQNGQLMGRVPPTLAGKIEIRGLGIVDREQTLSHSKIELCVTLDREEIMLRYWDSQLEIIGNFEVKKLCLSSANIEAAGNAVLAALNLPLSV</sequence>
<evidence type="ECO:0000313" key="3">
    <source>
        <dbReference type="Proteomes" id="UP001477870"/>
    </source>
</evidence>
<dbReference type="InterPro" id="IPR027417">
    <property type="entry name" value="P-loop_NTPase"/>
</dbReference>
<evidence type="ECO:0000313" key="2">
    <source>
        <dbReference type="EMBL" id="MEM5501989.1"/>
    </source>
</evidence>
<name>A0ABU9T883_9HYPH</name>
<accession>A0ABU9T883</accession>
<feature type="domain" description="HPr kinase/phosphorylase C-terminal" evidence="1">
    <location>
        <begin position="3"/>
        <end position="103"/>
    </location>
</feature>
<dbReference type="EMBL" id="JBBMQO010000005">
    <property type="protein sequence ID" value="MEM5501989.1"/>
    <property type="molecule type" value="Genomic_DNA"/>
</dbReference>
<comment type="caution">
    <text evidence="2">The sequence shown here is derived from an EMBL/GenBank/DDBJ whole genome shotgun (WGS) entry which is preliminary data.</text>
</comment>
<dbReference type="Pfam" id="PF07475">
    <property type="entry name" value="Hpr_kinase_C"/>
    <property type="match status" value="1"/>
</dbReference>
<dbReference type="Gene3D" id="3.40.50.300">
    <property type="entry name" value="P-loop containing nucleotide triphosphate hydrolases"/>
    <property type="match status" value="1"/>
</dbReference>
<evidence type="ECO:0000259" key="1">
    <source>
        <dbReference type="Pfam" id="PF07475"/>
    </source>
</evidence>